<dbReference type="Proteomes" id="UP000024284">
    <property type="component" value="Unassembled WGS sequence"/>
</dbReference>
<feature type="signal peptide" evidence="1">
    <location>
        <begin position="1"/>
        <end position="22"/>
    </location>
</feature>
<proteinExistence type="predicted"/>
<evidence type="ECO:0000256" key="1">
    <source>
        <dbReference type="SAM" id="SignalP"/>
    </source>
</evidence>
<reference evidence="2" key="1">
    <citation type="submission" date="2014-08" db="EMBL/GenBank/DDBJ databases">
        <title>Draft genome sequences of Sphingobium herbicidovorans.</title>
        <authorList>
            <person name="Gan H.M."/>
            <person name="Gan H.Y."/>
            <person name="Savka M.A."/>
        </authorList>
    </citation>
    <scope>NUCLEOTIDE SEQUENCE [LARGE SCALE GENOMIC DNA]</scope>
    <source>
        <strain evidence="2">NBRC 16415</strain>
    </source>
</reference>
<dbReference type="eggNOG" id="ENOG502ZYX6">
    <property type="taxonomic scope" value="Bacteria"/>
</dbReference>
<evidence type="ECO:0000313" key="2">
    <source>
        <dbReference type="EMBL" id="KFG89421.1"/>
    </source>
</evidence>
<sequence>MKLARIMMIAAGATLVATPVMAASLSSKERARVARAAPRDRDDVRYCLLQAKKGRDRGTVIGAAGGAGVGALAGGNLGESLLAGAAGAVAGRVIGKSEGTNAECDRVLRRNP</sequence>
<keyword evidence="3" id="KW-1185">Reference proteome</keyword>
<feature type="chain" id="PRO_5001813152" description="17 kDa surface antigen" evidence="1">
    <location>
        <begin position="23"/>
        <end position="112"/>
    </location>
</feature>
<comment type="caution">
    <text evidence="2">The sequence shown here is derived from an EMBL/GenBank/DDBJ whole genome shotgun (WGS) entry which is preliminary data.</text>
</comment>
<dbReference type="EMBL" id="JFZA02000029">
    <property type="protein sequence ID" value="KFG89421.1"/>
    <property type="molecule type" value="Genomic_DNA"/>
</dbReference>
<organism evidence="2 3">
    <name type="scientific">Sphingobium herbicidovorans (strain ATCC 700291 / DSM 11019 / CCUG 56400 / KCTC 2939 / LMG 18315 / NBRC 16415 / MH)</name>
    <name type="common">Sphingomonas herbicidovorans</name>
    <dbReference type="NCBI Taxonomy" id="1219045"/>
    <lineage>
        <taxon>Bacteria</taxon>
        <taxon>Pseudomonadati</taxon>
        <taxon>Pseudomonadota</taxon>
        <taxon>Alphaproteobacteria</taxon>
        <taxon>Sphingomonadales</taxon>
        <taxon>Sphingomonadaceae</taxon>
        <taxon>Sphingobium</taxon>
    </lineage>
</organism>
<gene>
    <name evidence="2" type="ORF">BV98_002805</name>
</gene>
<dbReference type="PATRIC" id="fig|1219045.3.peg.2845"/>
<protein>
    <recommendedName>
        <fullName evidence="4">17 kDa surface antigen</fullName>
    </recommendedName>
</protein>
<accession>A0A086P7Q3</accession>
<evidence type="ECO:0008006" key="4">
    <source>
        <dbReference type="Google" id="ProtNLM"/>
    </source>
</evidence>
<name>A0A086P7Q3_SPHHM</name>
<dbReference type="STRING" id="76947.GCA_002080435_02696"/>
<keyword evidence="1" id="KW-0732">Signal</keyword>
<dbReference type="RefSeq" id="WP_037467309.1">
    <property type="nucleotide sequence ID" value="NZ_BCZD01000006.1"/>
</dbReference>
<dbReference type="AlphaFoldDB" id="A0A086P7Q3"/>
<evidence type="ECO:0000313" key="3">
    <source>
        <dbReference type="Proteomes" id="UP000024284"/>
    </source>
</evidence>